<dbReference type="AlphaFoldDB" id="A0A6G1DBG8"/>
<dbReference type="Gene3D" id="3.50.50.60">
    <property type="entry name" value="FAD/NAD(P)-binding domain"/>
    <property type="match status" value="1"/>
</dbReference>
<dbReference type="Pfam" id="PF00070">
    <property type="entry name" value="Pyr_redox"/>
    <property type="match status" value="1"/>
</dbReference>
<sequence length="92" mass="10224">SVVTVVEFASDIVPSMDGEIRKQFQRVLEKHKMKFMLKTMVVGVDASGSGVKHAKAIDDAEELVKVMVEKESRDKIPWLVITIDNIAAVINL</sequence>
<dbReference type="InterPro" id="IPR036188">
    <property type="entry name" value="FAD/NAD-bd_sf"/>
</dbReference>
<evidence type="ECO:0000313" key="2">
    <source>
        <dbReference type="EMBL" id="KAF0910058.1"/>
    </source>
</evidence>
<accession>A0A6G1DBG8</accession>
<dbReference type="Proteomes" id="UP000479710">
    <property type="component" value="Unassembled WGS sequence"/>
</dbReference>
<protein>
    <recommendedName>
        <fullName evidence="1">Pyridine nucleotide-disulphide oxidoreductase N-terminal domain-containing protein</fullName>
    </recommendedName>
</protein>
<keyword evidence="3" id="KW-1185">Reference proteome</keyword>
<dbReference type="InterPro" id="IPR039648">
    <property type="entry name" value="DHPH_N"/>
</dbReference>
<reference evidence="2 3" key="1">
    <citation type="submission" date="2019-11" db="EMBL/GenBank/DDBJ databases">
        <title>Whole genome sequence of Oryza granulata.</title>
        <authorList>
            <person name="Li W."/>
        </authorList>
    </citation>
    <scope>NUCLEOTIDE SEQUENCE [LARGE SCALE GENOMIC DNA]</scope>
    <source>
        <strain evidence="3">cv. Menghai</strain>
        <tissue evidence="2">Leaf</tissue>
    </source>
</reference>
<name>A0A6G1DBG8_9ORYZ</name>
<dbReference type="EMBL" id="SPHZ02000006">
    <property type="protein sequence ID" value="KAF0910058.1"/>
    <property type="molecule type" value="Genomic_DNA"/>
</dbReference>
<proteinExistence type="predicted"/>
<evidence type="ECO:0000259" key="1">
    <source>
        <dbReference type="Pfam" id="PF00070"/>
    </source>
</evidence>
<evidence type="ECO:0000313" key="3">
    <source>
        <dbReference type="Proteomes" id="UP000479710"/>
    </source>
</evidence>
<feature type="non-terminal residue" evidence="2">
    <location>
        <position position="1"/>
    </location>
</feature>
<dbReference type="SUPFAM" id="SSF51905">
    <property type="entry name" value="FAD/NAD(P)-binding domain"/>
    <property type="match status" value="1"/>
</dbReference>
<comment type="caution">
    <text evidence="2">The sequence shown here is derived from an EMBL/GenBank/DDBJ whole genome shotgun (WGS) entry which is preliminary data.</text>
</comment>
<dbReference type="OrthoDB" id="1996697at2759"/>
<gene>
    <name evidence="2" type="ORF">E2562_001294</name>
</gene>
<organism evidence="2 3">
    <name type="scientific">Oryza meyeriana var. granulata</name>
    <dbReference type="NCBI Taxonomy" id="110450"/>
    <lineage>
        <taxon>Eukaryota</taxon>
        <taxon>Viridiplantae</taxon>
        <taxon>Streptophyta</taxon>
        <taxon>Embryophyta</taxon>
        <taxon>Tracheophyta</taxon>
        <taxon>Spermatophyta</taxon>
        <taxon>Magnoliopsida</taxon>
        <taxon>Liliopsida</taxon>
        <taxon>Poales</taxon>
        <taxon>Poaceae</taxon>
        <taxon>BOP clade</taxon>
        <taxon>Oryzoideae</taxon>
        <taxon>Oryzeae</taxon>
        <taxon>Oryzinae</taxon>
        <taxon>Oryza</taxon>
        <taxon>Oryza meyeriana</taxon>
    </lineage>
</organism>
<feature type="domain" description="Pyridine nucleotide-disulphide oxidoreductase N-terminal" evidence="1">
    <location>
        <begin position="3"/>
        <end position="53"/>
    </location>
</feature>